<accession>E4QSW6</accession>
<dbReference type="EMBL" id="CP002274">
    <property type="protein sequence ID" value="ADQ90520.1"/>
    <property type="molecule type" value="Genomic_DNA"/>
</dbReference>
<reference key="1">
    <citation type="submission" date="2010-10" db="EMBL/GenBank/DDBJ databases">
        <title>Complete Genome Sequence of Mycoplasma hyopneumoniae Strain 168.</title>
        <authorList>
            <person name="Liu W."/>
            <person name="Feng Z."/>
            <person name="Fang L."/>
            <person name="Li Q."/>
            <person name="Zhou Z."/>
            <person name="Li S."/>
            <person name="Luo L."/>
            <person name="Wang L."/>
            <person name="Chen H."/>
            <person name="Shao G."/>
            <person name="Xiao S."/>
        </authorList>
    </citation>
    <scope>NUCLEOTIDE SEQUENCE</scope>
    <source>
        <strain>168</strain>
    </source>
</reference>
<evidence type="ECO:0000313" key="2">
    <source>
        <dbReference type="Proteomes" id="UP000008714"/>
    </source>
</evidence>
<dbReference type="Proteomes" id="UP000008714">
    <property type="component" value="Chromosome"/>
</dbReference>
<proteinExistence type="predicted"/>
<gene>
    <name evidence="1" type="ordered locus">MHP168_313</name>
</gene>
<dbReference type="HOGENOM" id="CLU_1203757_0_0_14"/>
<sequence length="230" mass="27032">MLKYGPELAKIYKKTIKDQVKNAQYKLFEECLPKEIEFNSAENDKLVKTNDSSFAYKKIDDKTPEDNLPLDSEAELFFAKELIKISKAKQNILFWAKNPVYTKLGFQYINGNEIAKSYPDFLVSKDGNYFYFEIKHYKDFDPEKTQLLIRGYNQYFKENQINQKNLTLAVCWVVPKYGDLYFAGSSNLEQIRDKIDFNKKTNSDINDISDKEFEEKRKKIAPMLLTDIIN</sequence>
<dbReference type="REBASE" id="46933">
    <property type="entry name" value="Mhy168ORF313P"/>
</dbReference>
<dbReference type="AlphaFoldDB" id="E4QSW6"/>
<evidence type="ECO:0000313" key="1">
    <source>
        <dbReference type="EMBL" id="ADQ90520.1"/>
    </source>
</evidence>
<protein>
    <submittedName>
        <fullName evidence="1">Uncharacterized protein</fullName>
    </submittedName>
</protein>
<dbReference type="STRING" id="907287.MHP168_313"/>
<dbReference type="PATRIC" id="fig|907287.3.peg.335"/>
<dbReference type="KEGG" id="mhn:MHP168_313"/>
<organism evidence="1 2">
    <name type="scientific">Mesomycoplasma hyopneumoniae (strain 168)</name>
    <name type="common">Mycoplasma hyopneumoniae</name>
    <dbReference type="NCBI Taxonomy" id="907287"/>
    <lineage>
        <taxon>Bacteria</taxon>
        <taxon>Bacillati</taxon>
        <taxon>Mycoplasmatota</taxon>
        <taxon>Mycoplasmoidales</taxon>
        <taxon>Metamycoplasmataceae</taxon>
        <taxon>Mesomycoplasma</taxon>
    </lineage>
</organism>
<name>E4QSW6_MESH1</name>
<reference evidence="1 2" key="2">
    <citation type="journal article" date="2011" name="J. Bacteriol.">
        <title>Complete genome sequence of Mycoplasma hyopneumoniae strain 168.</title>
        <authorList>
            <person name="Liu W."/>
            <person name="Feng Z."/>
            <person name="Fang L."/>
            <person name="Zhou Z."/>
            <person name="Li Q."/>
            <person name="Li S."/>
            <person name="Luo R."/>
            <person name="Wang L."/>
            <person name="Chen H."/>
            <person name="Shao G."/>
            <person name="Xiao S."/>
        </authorList>
    </citation>
    <scope>NUCLEOTIDE SEQUENCE [LARGE SCALE GENOMIC DNA]</scope>
    <source>
        <strain evidence="1 2">168</strain>
    </source>
</reference>